<comment type="similarity">
    <text evidence="1">Belongs to the aspartyl/asparaginyl beta-hydroxylase family.</text>
</comment>
<sequence>MQRQHFQGGNKHEWNFRVCLILAESLNDWPCKQVWKFHATLPQVMLYAAELATCTPQASFVAGCVPSEAEEAVYVVQVQDMLPCSYSNRSSCIFMCLACHSDPGGALRWVQTSIYYKSVTWVTQVPDQTKPTPLQKKGGDLSSAAEPAKVLFKTRRGLHLQFDPEPSLDRWISSEVQYNAKTKKYTTQKGELNAAQQATYEQYQHRHRARCRVGDVADKLTRIVDKYLPKVADENRVFIMRFPNKAFKLLKQARRIRRRIKAETRGDMRERQVKTPAGGVQKQRARKEKSGRSSRRGTSKQETTEENAVPDPVPPPQKQGRLSQRVTNEREEDSPPDWGDDLPDTMAEDVEPPAAMVPPVEDNSTSTWPWGKEGKLVALRLLRVGENFSVTIAIVARPQLPRAQGTWSKDRHNFRLEILHQAAILPERVLSQTQEACGSFLIAFESVFTSREDPLRRSADLQVKVFEEYQKAKEIRTKEHEYGDLQGTYRVDVQLFSRAEEDQERGTADSLAPAGSVLMAALLEGLIREKQLLQEFIVDNRWLKAQTDGLSYRNTKFMEDQDITRPVAPWFSVVFGYDEEDGWAKCSVAVSAVKDAATVFLLRCSEFRIAMERGSENLALDVAAAATICGEGLRAFGAAFLLVLPRAAALHCEPFDLSAPGGERSHFEKIWQQTPSEILAPARHALMLLSRESRDPVGDVEAFRHAEALSEYAWVLQAVYKQSGDPEILRALLTVREGALRFSAPGPASVLRLADALFDLCRPVLRSAQRSLALFLQAEELSGQMCNAKVVLQFKQLGQWEEGERYAKDCGLSITHLHLQHPRLQTMPWWNLKDPRLPKWLRGIRFRHAVHIIRTDLQKCLERTPSAFDDSANDWFFVGSRFKWTGLNLMHSARGGWNERWCGEQACAKQTCDMLRWRKELNHSLWPKLSHRAGIPSESSPPMYVNFYALTPGSHILPHLGNDGRLTIHLALHVPLANQSRIRVANQTINYTHAGQMLVFDDAYDHEVWNDGKTTRYVLGVTIWHPRGEKLEEATALSGRLDTETAREEWMQGLREGSTDWEEVKLGLAMLWEKAAKEGRDGGPFGYPMALTRLLEGIYDEPNGDEMLVADIEARLTQVPQGDPKDHEVWKREDQNSPAARICGCIAQAYSGRVVKNERGKVWLGIRDCPNAGGGMDVDLASDLHHFRSRYPFDDDAYNYIVNSSIEVQHEVLRDFKPRQEGEEDYSALIMGFTKKRRQSVKERQLHSFAGAPDYPPSLEQDVSLTQPELQAFRDRYPFDEDAHRYIVSSPPHVQREILRTFKPPREGEEDYSALVISFAKRCRNAAPPLDLSTSRGPSGREYEAFRDRYPFDDDTHNYLQSSPPEVRRQVLQSFKPPREGEADYSALLISFCKKMRDQRVPQMGRGLQVPRSLSAPGHQPPRQQPPWHQPHQPPPPPPPPRFRGAHALHADGFPRSSDDSALRMFRQRYPMDDRAFDFLKSAQPWVQQEVLENFAPQRLDSDYSALIIAFAKKCRERDQAGGLDTKRPRLAY</sequence>
<feature type="compositionally biased region" description="Acidic residues" evidence="2">
    <location>
        <begin position="330"/>
        <end position="351"/>
    </location>
</feature>
<dbReference type="GO" id="GO:0005783">
    <property type="term" value="C:endoplasmic reticulum"/>
    <property type="evidence" value="ECO:0007669"/>
    <property type="project" value="TreeGrafter"/>
</dbReference>
<dbReference type="OrthoDB" id="438431at2759"/>
<dbReference type="SUPFAM" id="SSF51197">
    <property type="entry name" value="Clavaminate synthase-like"/>
    <property type="match status" value="1"/>
</dbReference>
<dbReference type="EMBL" id="LSRX01001606">
    <property type="protein sequence ID" value="OLP78476.1"/>
    <property type="molecule type" value="Genomic_DNA"/>
</dbReference>
<evidence type="ECO:0000256" key="2">
    <source>
        <dbReference type="SAM" id="MobiDB-lite"/>
    </source>
</evidence>
<protein>
    <submittedName>
        <fullName evidence="4">Aspartyl/asparaginyl beta-hydroxylase</fullName>
    </submittedName>
</protein>
<feature type="domain" description="Aspartyl/asparaginy/proline hydroxylase" evidence="3">
    <location>
        <begin position="935"/>
        <end position="1026"/>
    </location>
</feature>
<feature type="region of interest" description="Disordered" evidence="2">
    <location>
        <begin position="1403"/>
        <end position="1460"/>
    </location>
</feature>
<dbReference type="Gene3D" id="2.60.120.330">
    <property type="entry name" value="B-lactam Antibiotic, Isopenicillin N Synthase, Chain"/>
    <property type="match status" value="1"/>
</dbReference>
<accession>A0A1Q9C6E0</accession>
<evidence type="ECO:0000259" key="3">
    <source>
        <dbReference type="Pfam" id="PF05118"/>
    </source>
</evidence>
<reference evidence="4 5" key="1">
    <citation type="submission" date="2016-02" db="EMBL/GenBank/DDBJ databases">
        <title>Genome analysis of coral dinoflagellate symbionts highlights evolutionary adaptations to a symbiotic lifestyle.</title>
        <authorList>
            <person name="Aranda M."/>
            <person name="Li Y."/>
            <person name="Liew Y.J."/>
            <person name="Baumgarten S."/>
            <person name="Simakov O."/>
            <person name="Wilson M."/>
            <person name="Piel J."/>
            <person name="Ashoor H."/>
            <person name="Bougouffa S."/>
            <person name="Bajic V.B."/>
            <person name="Ryu T."/>
            <person name="Ravasi T."/>
            <person name="Bayer T."/>
            <person name="Micklem G."/>
            <person name="Kim H."/>
            <person name="Bhak J."/>
            <person name="Lajeunesse T.C."/>
            <person name="Voolstra C.R."/>
        </authorList>
    </citation>
    <scope>NUCLEOTIDE SEQUENCE [LARGE SCALE GENOMIC DNA]</scope>
    <source>
        <strain evidence="4 5">CCMP2467</strain>
    </source>
</reference>
<organism evidence="4 5">
    <name type="scientific">Symbiodinium microadriaticum</name>
    <name type="common">Dinoflagellate</name>
    <name type="synonym">Zooxanthella microadriatica</name>
    <dbReference type="NCBI Taxonomy" id="2951"/>
    <lineage>
        <taxon>Eukaryota</taxon>
        <taxon>Sar</taxon>
        <taxon>Alveolata</taxon>
        <taxon>Dinophyceae</taxon>
        <taxon>Suessiales</taxon>
        <taxon>Symbiodiniaceae</taxon>
        <taxon>Symbiodinium</taxon>
    </lineage>
</organism>
<evidence type="ECO:0000256" key="1">
    <source>
        <dbReference type="ARBA" id="ARBA00007730"/>
    </source>
</evidence>
<gene>
    <name evidence="4" type="primary">ASPH</name>
    <name evidence="4" type="ORF">AK812_SmicGene41336</name>
</gene>
<evidence type="ECO:0000313" key="4">
    <source>
        <dbReference type="EMBL" id="OLP78476.1"/>
    </source>
</evidence>
<name>A0A1Q9C6E0_SYMMI</name>
<keyword evidence="5" id="KW-1185">Reference proteome</keyword>
<comment type="caution">
    <text evidence="4">The sequence shown here is derived from an EMBL/GenBank/DDBJ whole genome shotgun (WGS) entry which is preliminary data.</text>
</comment>
<feature type="compositionally biased region" description="Basic and acidic residues" evidence="2">
    <location>
        <begin position="261"/>
        <end position="273"/>
    </location>
</feature>
<feature type="compositionally biased region" description="Basic residues" evidence="2">
    <location>
        <begin position="283"/>
        <end position="298"/>
    </location>
</feature>
<dbReference type="InterPro" id="IPR007803">
    <property type="entry name" value="Asp/Arg/Pro-Hydrxlase"/>
</dbReference>
<dbReference type="PANTHER" id="PTHR12366">
    <property type="entry name" value="ASPARTYL/ASPARAGINYL BETA-HYDROXYLASE"/>
    <property type="match status" value="1"/>
</dbReference>
<dbReference type="Proteomes" id="UP000186817">
    <property type="component" value="Unassembled WGS sequence"/>
</dbReference>
<dbReference type="Pfam" id="PF05118">
    <property type="entry name" value="Asp_Arg_Hydrox"/>
    <property type="match status" value="1"/>
</dbReference>
<feature type="region of interest" description="Disordered" evidence="2">
    <location>
        <begin position="260"/>
        <end position="367"/>
    </location>
</feature>
<proteinExistence type="inferred from homology"/>
<feature type="compositionally biased region" description="Pro residues" evidence="2">
    <location>
        <begin position="1419"/>
        <end position="1442"/>
    </location>
</feature>
<dbReference type="InterPro" id="IPR039038">
    <property type="entry name" value="ASPH"/>
</dbReference>
<dbReference type="PANTHER" id="PTHR12366:SF32">
    <property type="entry name" value="ASPARTATE BETA-HYDROXYLASE ISOFORM X1"/>
    <property type="match status" value="1"/>
</dbReference>
<evidence type="ECO:0000313" key="5">
    <source>
        <dbReference type="Proteomes" id="UP000186817"/>
    </source>
</evidence>
<feature type="compositionally biased region" description="Low complexity" evidence="2">
    <location>
        <begin position="352"/>
        <end position="362"/>
    </location>
</feature>
<dbReference type="GO" id="GO:0062101">
    <property type="term" value="F:peptidyl-aspartic acid 3-dioxygenase activity"/>
    <property type="evidence" value="ECO:0007669"/>
    <property type="project" value="InterPro"/>
</dbReference>
<dbReference type="InterPro" id="IPR027443">
    <property type="entry name" value="IPNS-like_sf"/>
</dbReference>